<dbReference type="RefSeq" id="XP_025411516.1">
    <property type="nucleotide sequence ID" value="XM_025555731.1"/>
</dbReference>
<evidence type="ECO:0000313" key="8">
    <source>
        <dbReference type="RefSeq" id="XP_025411514.1"/>
    </source>
</evidence>
<keyword evidence="4" id="KW-0812">Transmembrane</keyword>
<dbReference type="GO" id="GO:0005737">
    <property type="term" value="C:cytoplasm"/>
    <property type="evidence" value="ECO:0007669"/>
    <property type="project" value="UniProtKB-ARBA"/>
</dbReference>
<keyword evidence="2" id="KW-0343">GTPase activation</keyword>
<feature type="transmembrane region" description="Helical" evidence="4">
    <location>
        <begin position="398"/>
        <end position="419"/>
    </location>
</feature>
<keyword evidence="4" id="KW-0472">Membrane</keyword>
<feature type="chain" id="PRO_5044666556" evidence="5">
    <location>
        <begin position="18"/>
        <end position="965"/>
    </location>
</feature>
<dbReference type="FunFam" id="1.10.472.80:FF:000038">
    <property type="entry name" value="TBC1 domain family member 5"/>
    <property type="match status" value="1"/>
</dbReference>
<feature type="transmembrane region" description="Helical" evidence="4">
    <location>
        <begin position="341"/>
        <end position="361"/>
    </location>
</feature>
<evidence type="ECO:0000256" key="2">
    <source>
        <dbReference type="ARBA" id="ARBA00022468"/>
    </source>
</evidence>
<dbReference type="GeneID" id="112684297"/>
<sequence length="965" mass="110590">MCSIFGLSMSWKTISLCLCIYGILKEFRPSESYVIPYLQGPRMNFTEEQINNKILPIGVYASMISMIFVSLTTDWLRYKIVIVIQALCGVCIYALLSLLTSFTSVVIVEILYGIFVATEVAYYTYIYSVVDVKYYQQVTSHTRTAHLIGRFFSGIISQVLISTDIVDSYQLNFITLGSLGTATIWSLVLPPVKEIESEAYQQKVVEMEIQQMNPIKTKTQTINEMETETKLVEDNEGQVENPIEDNKMSWKYVKSMCNEYNNSYILKWSFWVITATCCFNQVSFYIQSLWESLSHDKCLHADCKKTSEWNGAVDALYTIISAYVTYECGSIKLNMDKYCNLLIMVASFLQCATLYSSIIYNSIYISYINYIIYNTIYQAVMTIASSEIARCVSKDKHGFVFGINNLLAAVLQSFATFFMSSLSSSKILMFYTDFEDNSSSGNGQNVSVKLYESEWKYLFNIDDIDELRDIAIKGELRTSRFRSICWRLLLGLLPSDSSEWLITIEKFRSTYEQTKLIHYNDPHTQDSGPDNPLSLDDDSIWKQYFKDMELKKIIQQDVIRTSPGVEFFRTEKIQKIMVDLLFCYSREHPDLSYRQGMHEILAPLLFVLHCDHQALLHVLEQSSSDVSDLIKKILEPAYLEADAYSLFNTIMEIMKDYYNINDFVTSTPKESETVKTTSLTSESEVVRKLSKIRNTMLTRHDPELHEHLLALDISFTTFGVRWLRLLFGGEFSLMDLLVLWDTIFAKSPENFAIVNDIFVAMLVLLRAQLLKNDNTNCLHYLMRYPHVDVMTVIEYALHMSDPKKHLLPSVINSLKIDKSENIKTNITDDQSERPNKFVNTYSTRHIHSSSDDLLELCRVKLLQYHSILNPIVPNHNKEARQALSGILELCGMLNLRPGIIEMGKDIVRSTTVIQAPLTPETPDSGPILPPPASAITMKVFRKIESSTDSQIQGAPTKNPLKQMKR</sequence>
<dbReference type="FunFam" id="1.10.8.270:FF:000011">
    <property type="entry name" value="TBC1 domain family member 5"/>
    <property type="match status" value="1"/>
</dbReference>
<dbReference type="SMART" id="SM00164">
    <property type="entry name" value="TBC"/>
    <property type="match status" value="1"/>
</dbReference>
<evidence type="ECO:0000313" key="7">
    <source>
        <dbReference type="Proteomes" id="UP000694846"/>
    </source>
</evidence>
<feature type="transmembrane region" description="Helical" evidence="4">
    <location>
        <begin position="105"/>
        <end position="126"/>
    </location>
</feature>
<proteinExistence type="inferred from homology"/>
<dbReference type="GO" id="GO:0005886">
    <property type="term" value="C:plasma membrane"/>
    <property type="evidence" value="ECO:0007669"/>
    <property type="project" value="TreeGrafter"/>
</dbReference>
<evidence type="ECO:0000256" key="4">
    <source>
        <dbReference type="SAM" id="Phobius"/>
    </source>
</evidence>
<dbReference type="Gene3D" id="1.10.472.80">
    <property type="entry name" value="Ypt/Rab-GAP domain of gyp1p, domain 3"/>
    <property type="match status" value="1"/>
</dbReference>
<dbReference type="Gene3D" id="1.10.8.270">
    <property type="entry name" value="putative rabgap domain of human tbc1 domain family member 14 like domains"/>
    <property type="match status" value="1"/>
</dbReference>
<name>A0A8B8FKS5_9HEMI</name>
<protein>
    <submittedName>
        <fullName evidence="8 9">Uncharacterized protein LOC112684297 isoform X1</fullName>
    </submittedName>
</protein>
<dbReference type="SUPFAM" id="SSF103473">
    <property type="entry name" value="MFS general substrate transporter"/>
    <property type="match status" value="1"/>
</dbReference>
<dbReference type="PANTHER" id="PTHR10686:SF18">
    <property type="entry name" value="IP11787P-RELATED"/>
    <property type="match status" value="1"/>
</dbReference>
<dbReference type="InterPro" id="IPR036259">
    <property type="entry name" value="MFS_trans_sf"/>
</dbReference>
<dbReference type="PROSITE" id="PS50086">
    <property type="entry name" value="TBC_RABGAP"/>
    <property type="match status" value="1"/>
</dbReference>
<gene>
    <name evidence="8 9" type="primary">LOC112684297</name>
</gene>
<feature type="compositionally biased region" description="Polar residues" evidence="3">
    <location>
        <begin position="946"/>
        <end position="955"/>
    </location>
</feature>
<comment type="similarity">
    <text evidence="1">Belongs to the reduced folate carrier (RFC) transporter (TC 2.A.48) family.</text>
</comment>
<dbReference type="InterPro" id="IPR002666">
    <property type="entry name" value="Folate_carrier"/>
</dbReference>
<dbReference type="Pfam" id="PF00566">
    <property type="entry name" value="RabGAP-TBC"/>
    <property type="match status" value="1"/>
</dbReference>
<dbReference type="Proteomes" id="UP000694846">
    <property type="component" value="Unplaced"/>
</dbReference>
<feature type="transmembrane region" description="Helical" evidence="4">
    <location>
        <begin position="53"/>
        <end position="73"/>
    </location>
</feature>
<keyword evidence="5" id="KW-0732">Signal</keyword>
<dbReference type="Pfam" id="PF01770">
    <property type="entry name" value="Folate_carrier"/>
    <property type="match status" value="1"/>
</dbReference>
<keyword evidence="4" id="KW-1133">Transmembrane helix</keyword>
<dbReference type="PANTHER" id="PTHR10686">
    <property type="entry name" value="FOLATE TRANSPORTER"/>
    <property type="match status" value="1"/>
</dbReference>
<evidence type="ECO:0000256" key="5">
    <source>
        <dbReference type="SAM" id="SignalP"/>
    </source>
</evidence>
<dbReference type="Gene3D" id="1.20.1250.20">
    <property type="entry name" value="MFS general substrate transporter like domains"/>
    <property type="match status" value="1"/>
</dbReference>
<dbReference type="GO" id="GO:0005096">
    <property type="term" value="F:GTPase activator activity"/>
    <property type="evidence" value="ECO:0007669"/>
    <property type="project" value="UniProtKB-KW"/>
</dbReference>
<dbReference type="InterPro" id="IPR035969">
    <property type="entry name" value="Rab-GAP_TBC_sf"/>
</dbReference>
<keyword evidence="7" id="KW-1185">Reference proteome</keyword>
<accession>A0A8B8FKS5</accession>
<feature type="signal peptide" evidence="5">
    <location>
        <begin position="1"/>
        <end position="17"/>
    </location>
</feature>
<dbReference type="NCBIfam" id="TIGR00806">
    <property type="entry name" value="rfc"/>
    <property type="match status" value="1"/>
</dbReference>
<organism evidence="7 8">
    <name type="scientific">Sipha flava</name>
    <name type="common">yellow sugarcane aphid</name>
    <dbReference type="NCBI Taxonomy" id="143950"/>
    <lineage>
        <taxon>Eukaryota</taxon>
        <taxon>Metazoa</taxon>
        <taxon>Ecdysozoa</taxon>
        <taxon>Arthropoda</taxon>
        <taxon>Hexapoda</taxon>
        <taxon>Insecta</taxon>
        <taxon>Pterygota</taxon>
        <taxon>Neoptera</taxon>
        <taxon>Paraneoptera</taxon>
        <taxon>Hemiptera</taxon>
        <taxon>Sternorrhyncha</taxon>
        <taxon>Aphidomorpha</taxon>
        <taxon>Aphidoidea</taxon>
        <taxon>Aphididae</taxon>
        <taxon>Sipha</taxon>
    </lineage>
</organism>
<dbReference type="RefSeq" id="XP_025411514.1">
    <property type="nucleotide sequence ID" value="XM_025555729.1"/>
</dbReference>
<dbReference type="SUPFAM" id="SSF47923">
    <property type="entry name" value="Ypt/Rab-GAP domain of gyp1p"/>
    <property type="match status" value="2"/>
</dbReference>
<evidence type="ECO:0000256" key="3">
    <source>
        <dbReference type="SAM" id="MobiDB-lite"/>
    </source>
</evidence>
<dbReference type="InterPro" id="IPR000195">
    <property type="entry name" value="Rab-GAP-TBC_dom"/>
</dbReference>
<dbReference type="AlphaFoldDB" id="A0A8B8FKS5"/>
<dbReference type="GO" id="GO:0090482">
    <property type="term" value="F:vitamin transmembrane transporter activity"/>
    <property type="evidence" value="ECO:0007669"/>
    <property type="project" value="InterPro"/>
</dbReference>
<evidence type="ECO:0000259" key="6">
    <source>
        <dbReference type="PROSITE" id="PS50086"/>
    </source>
</evidence>
<reference evidence="8 9" key="1">
    <citation type="submission" date="2025-04" db="UniProtKB">
        <authorList>
            <consortium name="RefSeq"/>
        </authorList>
    </citation>
    <scope>IDENTIFICATION</scope>
    <source>
        <tissue evidence="8 9">Whole body</tissue>
    </source>
</reference>
<feature type="transmembrane region" description="Helical" evidence="4">
    <location>
        <begin position="80"/>
        <end position="99"/>
    </location>
</feature>
<evidence type="ECO:0000256" key="1">
    <source>
        <dbReference type="ARBA" id="ARBA00005773"/>
    </source>
</evidence>
<feature type="region of interest" description="Disordered" evidence="3">
    <location>
        <begin position="944"/>
        <end position="965"/>
    </location>
</feature>
<evidence type="ECO:0000313" key="9">
    <source>
        <dbReference type="RefSeq" id="XP_025411516.1"/>
    </source>
</evidence>
<dbReference type="OrthoDB" id="27140at2759"/>
<feature type="domain" description="Rab-GAP TBC" evidence="6">
    <location>
        <begin position="476"/>
        <end position="747"/>
    </location>
</feature>